<evidence type="ECO:0000313" key="20">
    <source>
        <dbReference type="EMBL" id="EGT44075.1"/>
    </source>
</evidence>
<evidence type="ECO:0000256" key="2">
    <source>
        <dbReference type="ARBA" id="ARBA00022475"/>
    </source>
</evidence>
<evidence type="ECO:0000256" key="7">
    <source>
        <dbReference type="ARBA" id="ARBA00022989"/>
    </source>
</evidence>
<dbReference type="EMBL" id="GL379812">
    <property type="protein sequence ID" value="EGT44075.1"/>
    <property type="molecule type" value="Genomic_DNA"/>
</dbReference>
<evidence type="ECO:0000256" key="11">
    <source>
        <dbReference type="ARBA" id="ARBA00023180"/>
    </source>
</evidence>
<keyword evidence="7 19" id="KW-1133">Transmembrane helix</keyword>
<evidence type="ECO:0000256" key="19">
    <source>
        <dbReference type="SAM" id="Phobius"/>
    </source>
</evidence>
<feature type="transmembrane region" description="Helical" evidence="19">
    <location>
        <begin position="125"/>
        <end position="144"/>
    </location>
</feature>
<comment type="subcellular location">
    <subcellularLocation>
        <location evidence="1">Cell projection</location>
        <location evidence="1">Cilium membrane</location>
        <topology evidence="1">Multi-pass membrane protein</topology>
    </subcellularLocation>
</comment>
<feature type="transmembrane region" description="Helical" evidence="19">
    <location>
        <begin position="40"/>
        <end position="63"/>
    </location>
</feature>
<dbReference type="Pfam" id="PF10326">
    <property type="entry name" value="7TM_GPCR_Str"/>
    <property type="match status" value="2"/>
</dbReference>
<dbReference type="Proteomes" id="UP000008068">
    <property type="component" value="Unassembled WGS sequence"/>
</dbReference>
<dbReference type="InParanoid" id="G0MUM4"/>
<keyword evidence="9 19" id="KW-0472">Membrane</keyword>
<dbReference type="GO" id="GO:0038022">
    <property type="term" value="F:G protein-coupled olfactory receptor activity"/>
    <property type="evidence" value="ECO:0007669"/>
    <property type="project" value="TreeGrafter"/>
</dbReference>
<gene>
    <name evidence="20" type="ORF">CAEBREN_10425</name>
</gene>
<comment type="subunit">
    <text evidence="15">Interacts with odr-4.</text>
</comment>
<evidence type="ECO:0000256" key="6">
    <source>
        <dbReference type="ARBA" id="ARBA00022725"/>
    </source>
</evidence>
<dbReference type="InterPro" id="IPR019428">
    <property type="entry name" value="7TM_GPCR_serpentine_rcpt_Str"/>
</dbReference>
<dbReference type="PANTHER" id="PTHR22943:SF242">
    <property type="entry name" value="SEVEN TM RECEPTOR"/>
    <property type="match status" value="1"/>
</dbReference>
<evidence type="ECO:0000256" key="9">
    <source>
        <dbReference type="ARBA" id="ARBA00023136"/>
    </source>
</evidence>
<dbReference type="Gene3D" id="1.20.1070.10">
    <property type="entry name" value="Rhodopsin 7-helix transmembrane proteins"/>
    <property type="match status" value="1"/>
</dbReference>
<evidence type="ECO:0000256" key="8">
    <source>
        <dbReference type="ARBA" id="ARBA00023069"/>
    </source>
</evidence>
<feature type="transmembrane region" description="Helical" evidence="19">
    <location>
        <begin position="219"/>
        <end position="247"/>
    </location>
</feature>
<dbReference type="SUPFAM" id="SSF81321">
    <property type="entry name" value="Family A G protein-coupled receptor-like"/>
    <property type="match status" value="1"/>
</dbReference>
<evidence type="ECO:0000313" key="21">
    <source>
        <dbReference type="Proteomes" id="UP000008068"/>
    </source>
</evidence>
<keyword evidence="10" id="KW-0675">Receptor</keyword>
<comment type="function">
    <text evidence="13">An odorant receptor which affects chemotaxis to the volatile odorant diacetyl. Specifies AWA neuronal cell fate via the odr-7 pathway.</text>
</comment>
<dbReference type="eggNOG" id="ENOG502T02H">
    <property type="taxonomic scope" value="Eukaryota"/>
</dbReference>
<keyword evidence="12" id="KW-0966">Cell projection</keyword>
<dbReference type="GO" id="GO:0042048">
    <property type="term" value="P:olfactory behavior"/>
    <property type="evidence" value="ECO:0007669"/>
    <property type="project" value="TreeGrafter"/>
</dbReference>
<keyword evidence="11" id="KW-0325">Glycoprotein</keyword>
<reference evidence="21" key="1">
    <citation type="submission" date="2011-07" db="EMBL/GenBank/DDBJ databases">
        <authorList>
            <consortium name="Caenorhabditis brenneri Sequencing and Analysis Consortium"/>
            <person name="Wilson R.K."/>
        </authorList>
    </citation>
    <scope>NUCLEOTIDE SEQUENCE [LARGE SCALE GENOMIC DNA]</scope>
    <source>
        <strain evidence="21">PB2801</strain>
    </source>
</reference>
<sequence length="309" mass="35081">MPLFLQISQYVGFFSTEVTNTVLLWLIITKSSRSFGSYKYIMMSYAVFSIVYAVVEIMTRPVMHLHGACMFIYVDSFLKFEKPIALFLVGLYCATFGMCVNLLATHFVYRFFAICRPQDMHHFQGVNLLKVYLIPVVSSIGWYYNVTVLMGPSDVKSEYMRESINETYGEDTFKVGYIAALYYQSCFLTMIICGWKTYRKMESVGGTMSKKTKELNNQLFRALVIQTLIPLCIMFAPVGSLIILPMFSIGVGKLANAPGFYAGFYPALDALIAIFMIRDFRRTVLCKKPRKKSLSSVAPDGNYSSYQSG</sequence>
<keyword evidence="5 19" id="KW-0812">Transmembrane</keyword>
<evidence type="ECO:0000256" key="1">
    <source>
        <dbReference type="ARBA" id="ARBA00004272"/>
    </source>
</evidence>
<proteinExistence type="inferred from homology"/>
<keyword evidence="8" id="KW-0969">Cilium</keyword>
<keyword evidence="4" id="KW-0716">Sensory transduction</keyword>
<keyword evidence="21" id="KW-1185">Reference proteome</keyword>
<dbReference type="GO" id="GO:0060170">
    <property type="term" value="C:ciliary membrane"/>
    <property type="evidence" value="ECO:0007669"/>
    <property type="project" value="UniProtKB-SubCell"/>
</dbReference>
<dbReference type="GO" id="GO:0006935">
    <property type="term" value="P:chemotaxis"/>
    <property type="evidence" value="ECO:0007669"/>
    <property type="project" value="UniProtKB-KW"/>
</dbReference>
<evidence type="ECO:0000256" key="5">
    <source>
        <dbReference type="ARBA" id="ARBA00022692"/>
    </source>
</evidence>
<evidence type="ECO:0000256" key="12">
    <source>
        <dbReference type="ARBA" id="ARBA00023273"/>
    </source>
</evidence>
<dbReference type="OMA" id="WENDVIN"/>
<comment type="similarity">
    <text evidence="14">Belongs to the nematode receptor-like protein str family.</text>
</comment>
<evidence type="ECO:0000256" key="4">
    <source>
        <dbReference type="ARBA" id="ARBA00022606"/>
    </source>
</evidence>
<dbReference type="HOGENOM" id="CLU_036335_2_1_1"/>
<evidence type="ECO:0000256" key="17">
    <source>
        <dbReference type="ARBA" id="ARBA00078653"/>
    </source>
</evidence>
<evidence type="ECO:0000256" key="3">
    <source>
        <dbReference type="ARBA" id="ARBA00022500"/>
    </source>
</evidence>
<protein>
    <recommendedName>
        <fullName evidence="16">Serpentine receptor class r-10</fullName>
    </recommendedName>
    <alternativeName>
        <fullName evidence="17">Odorant response abnormal protein 10</fullName>
    </alternativeName>
    <alternativeName>
        <fullName evidence="18">Olfactory receptor 10</fullName>
    </alternativeName>
</protein>
<organism evidence="21">
    <name type="scientific">Caenorhabditis brenneri</name>
    <name type="common">Nematode worm</name>
    <dbReference type="NCBI Taxonomy" id="135651"/>
    <lineage>
        <taxon>Eukaryota</taxon>
        <taxon>Metazoa</taxon>
        <taxon>Ecdysozoa</taxon>
        <taxon>Nematoda</taxon>
        <taxon>Chromadorea</taxon>
        <taxon>Rhabditida</taxon>
        <taxon>Rhabditina</taxon>
        <taxon>Rhabditomorpha</taxon>
        <taxon>Rhabditoidea</taxon>
        <taxon>Rhabditidae</taxon>
        <taxon>Peloderinae</taxon>
        <taxon>Caenorhabditis</taxon>
    </lineage>
</organism>
<evidence type="ECO:0000256" key="14">
    <source>
        <dbReference type="ARBA" id="ARBA00061678"/>
    </source>
</evidence>
<keyword evidence="6" id="KW-0552">Olfaction</keyword>
<evidence type="ECO:0000256" key="18">
    <source>
        <dbReference type="ARBA" id="ARBA00082489"/>
    </source>
</evidence>
<evidence type="ECO:0000256" key="15">
    <source>
        <dbReference type="ARBA" id="ARBA00064300"/>
    </source>
</evidence>
<name>G0MUM4_CAEBE</name>
<evidence type="ECO:0000256" key="16">
    <source>
        <dbReference type="ARBA" id="ARBA00067967"/>
    </source>
</evidence>
<evidence type="ECO:0000256" key="10">
    <source>
        <dbReference type="ARBA" id="ARBA00023170"/>
    </source>
</evidence>
<keyword evidence="3" id="KW-0145">Chemotaxis</keyword>
<dbReference type="FunFam" id="1.20.1070.10:FF:000128">
    <property type="entry name" value="Seven TM Receptor"/>
    <property type="match status" value="1"/>
</dbReference>
<keyword evidence="2" id="KW-1003">Cell membrane</keyword>
<evidence type="ECO:0000256" key="13">
    <source>
        <dbReference type="ARBA" id="ARBA00054965"/>
    </source>
</evidence>
<dbReference type="PANTHER" id="PTHR22943">
    <property type="entry name" value="7-TRANSMEMBRANE DOMAIN RECEPTOR C.ELEGANS"/>
    <property type="match status" value="1"/>
</dbReference>
<dbReference type="AlphaFoldDB" id="G0MUM4"/>
<feature type="transmembrane region" description="Helical" evidence="19">
    <location>
        <begin position="6"/>
        <end position="28"/>
    </location>
</feature>
<accession>G0MUM4</accession>
<dbReference type="OrthoDB" id="5841089at2759"/>
<feature type="transmembrane region" description="Helical" evidence="19">
    <location>
        <begin position="259"/>
        <end position="277"/>
    </location>
</feature>
<feature type="transmembrane region" description="Helical" evidence="19">
    <location>
        <begin position="175"/>
        <end position="198"/>
    </location>
</feature>
<feature type="transmembrane region" description="Helical" evidence="19">
    <location>
        <begin position="83"/>
        <end position="104"/>
    </location>
</feature>